<feature type="domain" description="Glycosyl transferase family 1" evidence="1">
    <location>
        <begin position="180"/>
        <end position="339"/>
    </location>
</feature>
<dbReference type="Pfam" id="PF00534">
    <property type="entry name" value="Glycos_transf_1"/>
    <property type="match status" value="1"/>
</dbReference>
<dbReference type="PANTHER" id="PTHR12526">
    <property type="entry name" value="GLYCOSYLTRANSFERASE"/>
    <property type="match status" value="1"/>
</dbReference>
<organism evidence="3 4">
    <name type="scientific">Bacteroides faecium</name>
    <dbReference type="NCBI Taxonomy" id="2715212"/>
    <lineage>
        <taxon>Bacteria</taxon>
        <taxon>Pseudomonadati</taxon>
        <taxon>Bacteroidota</taxon>
        <taxon>Bacteroidia</taxon>
        <taxon>Bacteroidales</taxon>
        <taxon>Bacteroidaceae</taxon>
        <taxon>Bacteroides</taxon>
    </lineage>
</organism>
<dbReference type="KEGG" id="bfc:BacF7301_15735"/>
<name>A0A6H0KQQ1_9BACE</name>
<reference evidence="3 4" key="1">
    <citation type="submission" date="2020-03" db="EMBL/GenBank/DDBJ databases">
        <title>Genomic analysis of Bacteroides faecium CBA7301.</title>
        <authorList>
            <person name="Kim J."/>
            <person name="Roh S.W."/>
        </authorList>
    </citation>
    <scope>NUCLEOTIDE SEQUENCE [LARGE SCALE GENOMIC DNA]</scope>
    <source>
        <strain evidence="3 4">CBA7301</strain>
    </source>
</reference>
<dbReference type="GO" id="GO:0016757">
    <property type="term" value="F:glycosyltransferase activity"/>
    <property type="evidence" value="ECO:0007669"/>
    <property type="project" value="InterPro"/>
</dbReference>
<evidence type="ECO:0000259" key="1">
    <source>
        <dbReference type="Pfam" id="PF00534"/>
    </source>
</evidence>
<keyword evidence="4" id="KW-1185">Reference proteome</keyword>
<dbReference type="InterPro" id="IPR001296">
    <property type="entry name" value="Glyco_trans_1"/>
</dbReference>
<accession>A0A6H0KQQ1</accession>
<gene>
    <name evidence="3" type="ORF">BacF7301_15735</name>
</gene>
<evidence type="ECO:0000313" key="3">
    <source>
        <dbReference type="EMBL" id="QIU95513.1"/>
    </source>
</evidence>
<sequence>MKNILIYSPREINTSMGGVERVTDALARLLIKHGYSVTYLVKDRTSDNPYTTVTEEIHLTDNKKERKNQILTVLREKHIDVIINQFGFFSFLPRKKVPKNIKVISVIHDSYYAMYKTLPFGKLRLMKWKWVISRMLKTVYQDSDKIILFSKKFIPEYQFFTRNNDSSKFVIIPNFNAYEKTEILPKEKTVLFVGRMQIIHKKADYLLNIWKRVFNEHPDWNLKIVGDGDDRIYLEEMACELGLQNYSFEGIQNPISYYQRGSILCMTSSFESFGMVLTEAMQHKVVPMAFNSYSIASEIIETGVDGFLIEPFDLDAYAAKLSLLMKDVELRNAMAEKAYCSVQKFSPKVIGERWVNLLDNIDQQ</sequence>
<protein>
    <submittedName>
        <fullName evidence="3">Glycosyltransferase family 4 protein</fullName>
    </submittedName>
</protein>
<evidence type="ECO:0000259" key="2">
    <source>
        <dbReference type="Pfam" id="PF13439"/>
    </source>
</evidence>
<dbReference type="InterPro" id="IPR028098">
    <property type="entry name" value="Glyco_trans_4-like_N"/>
</dbReference>
<dbReference type="Proteomes" id="UP000501780">
    <property type="component" value="Chromosome"/>
</dbReference>
<dbReference type="SUPFAM" id="SSF53756">
    <property type="entry name" value="UDP-Glycosyltransferase/glycogen phosphorylase"/>
    <property type="match status" value="1"/>
</dbReference>
<dbReference type="Pfam" id="PF13439">
    <property type="entry name" value="Glyco_transf_4"/>
    <property type="match status" value="1"/>
</dbReference>
<dbReference type="RefSeq" id="WP_167964260.1">
    <property type="nucleotide sequence ID" value="NZ_CP050831.1"/>
</dbReference>
<proteinExistence type="predicted"/>
<dbReference type="EMBL" id="CP050831">
    <property type="protein sequence ID" value="QIU95513.1"/>
    <property type="molecule type" value="Genomic_DNA"/>
</dbReference>
<dbReference type="Gene3D" id="3.40.50.2000">
    <property type="entry name" value="Glycogen Phosphorylase B"/>
    <property type="match status" value="2"/>
</dbReference>
<dbReference type="AlphaFoldDB" id="A0A6H0KQQ1"/>
<dbReference type="PANTHER" id="PTHR12526:SF630">
    <property type="entry name" value="GLYCOSYLTRANSFERASE"/>
    <property type="match status" value="1"/>
</dbReference>
<keyword evidence="3" id="KW-0808">Transferase</keyword>
<feature type="domain" description="Glycosyltransferase subfamily 4-like N-terminal" evidence="2">
    <location>
        <begin position="16"/>
        <end position="174"/>
    </location>
</feature>
<evidence type="ECO:0000313" key="4">
    <source>
        <dbReference type="Proteomes" id="UP000501780"/>
    </source>
</evidence>